<dbReference type="KEGG" id="paun:MJA45_25530"/>
<evidence type="ECO:0000313" key="3">
    <source>
        <dbReference type="Proteomes" id="UP001305702"/>
    </source>
</evidence>
<protein>
    <submittedName>
        <fullName evidence="2">Acetyl-CoA acetyltransferase</fullName>
    </submittedName>
</protein>
<sequence length="98" mass="10911">MNPTAYGQPQVLYQADPAVTQTLKSKRDQMYSLGQSCMNRHIRVQTIDGQVYEGTVAGIDGGHLYLEVPTPGARSLYYNNVILPLVLYELLVITLLLL</sequence>
<keyword evidence="3" id="KW-1185">Reference proteome</keyword>
<reference evidence="2 3" key="1">
    <citation type="submission" date="2022-02" db="EMBL/GenBank/DDBJ databases">
        <title>Paenibacillus sp. MBLB1776 Whole Genome Shotgun Sequencing.</title>
        <authorList>
            <person name="Hwang C.Y."/>
            <person name="Cho E.-S."/>
            <person name="Seo M.-J."/>
        </authorList>
    </citation>
    <scope>NUCLEOTIDE SEQUENCE [LARGE SCALE GENOMIC DNA]</scope>
    <source>
        <strain evidence="2 3">MBLB1776</strain>
    </source>
</reference>
<dbReference type="RefSeq" id="WP_315604713.1">
    <property type="nucleotide sequence ID" value="NZ_CP130318.1"/>
</dbReference>
<keyword evidence="1" id="KW-1133">Transmembrane helix</keyword>
<gene>
    <name evidence="2" type="ORF">MJA45_25530</name>
</gene>
<evidence type="ECO:0000256" key="1">
    <source>
        <dbReference type="SAM" id="Phobius"/>
    </source>
</evidence>
<evidence type="ECO:0000313" key="2">
    <source>
        <dbReference type="EMBL" id="WNQ10937.1"/>
    </source>
</evidence>
<accession>A0AA96LG74</accession>
<feature type="transmembrane region" description="Helical" evidence="1">
    <location>
        <begin position="76"/>
        <end position="97"/>
    </location>
</feature>
<proteinExistence type="predicted"/>
<organism evidence="2 3">
    <name type="scientific">Paenibacillus aurantius</name>
    <dbReference type="NCBI Taxonomy" id="2918900"/>
    <lineage>
        <taxon>Bacteria</taxon>
        <taxon>Bacillati</taxon>
        <taxon>Bacillota</taxon>
        <taxon>Bacilli</taxon>
        <taxon>Bacillales</taxon>
        <taxon>Paenibacillaceae</taxon>
        <taxon>Paenibacillus</taxon>
    </lineage>
</organism>
<name>A0AA96LG74_9BACL</name>
<keyword evidence="1" id="KW-0812">Transmembrane</keyword>
<keyword evidence="1" id="KW-0472">Membrane</keyword>
<dbReference type="AlphaFoldDB" id="A0AA96LG74"/>
<dbReference type="Proteomes" id="UP001305702">
    <property type="component" value="Chromosome"/>
</dbReference>
<dbReference type="EMBL" id="CP130318">
    <property type="protein sequence ID" value="WNQ10937.1"/>
    <property type="molecule type" value="Genomic_DNA"/>
</dbReference>